<keyword evidence="8 10" id="KW-0238">DNA-binding</keyword>
<evidence type="ECO:0000259" key="11">
    <source>
        <dbReference type="Pfam" id="PF04406"/>
    </source>
</evidence>
<dbReference type="Gene3D" id="1.10.10.10">
    <property type="entry name" value="Winged helix-like DNA-binding domain superfamily/Winged helix DNA-binding domain"/>
    <property type="match status" value="1"/>
</dbReference>
<keyword evidence="14" id="KW-1185">Reference proteome</keyword>
<dbReference type="InterPro" id="IPR013049">
    <property type="entry name" value="Spo11/TopoVI_A_N"/>
</dbReference>
<comment type="caution">
    <text evidence="13">The sequence shown here is derived from an EMBL/GenBank/DDBJ whole genome shotgun (WGS) entry which is preliminary data.</text>
</comment>
<protein>
    <recommendedName>
        <fullName evidence="4">DNA topoisomerase (ATP-hydrolyzing)</fullName>
        <ecNumber evidence="4">5.6.2.2</ecNumber>
    </recommendedName>
</protein>
<dbReference type="GO" id="GO:0003677">
    <property type="term" value="F:DNA binding"/>
    <property type="evidence" value="ECO:0007669"/>
    <property type="project" value="UniProtKB-UniRule"/>
</dbReference>
<dbReference type="GO" id="GO:0000706">
    <property type="term" value="P:meiotic DNA double-strand break processing"/>
    <property type="evidence" value="ECO:0007669"/>
    <property type="project" value="TreeGrafter"/>
</dbReference>
<evidence type="ECO:0000313" key="13">
    <source>
        <dbReference type="EMBL" id="OXV09073.1"/>
    </source>
</evidence>
<comment type="catalytic activity">
    <reaction evidence="1 10">
        <text>ATP-dependent breakage, passage and rejoining of double-stranded DNA.</text>
        <dbReference type="EC" id="5.6.2.2"/>
    </reaction>
</comment>
<dbReference type="SUPFAM" id="SSF56726">
    <property type="entry name" value="DNA topoisomerase IV, alpha subunit"/>
    <property type="match status" value="1"/>
</dbReference>
<evidence type="ECO:0000256" key="3">
    <source>
        <dbReference type="ARBA" id="ARBA00006559"/>
    </source>
</evidence>
<evidence type="ECO:0000313" key="14">
    <source>
        <dbReference type="Proteomes" id="UP000243515"/>
    </source>
</evidence>
<dbReference type="GO" id="GO:0007131">
    <property type="term" value="P:reciprocal meiotic recombination"/>
    <property type="evidence" value="ECO:0007669"/>
    <property type="project" value="TreeGrafter"/>
</dbReference>
<dbReference type="GO" id="GO:0005524">
    <property type="term" value="F:ATP binding"/>
    <property type="evidence" value="ECO:0007669"/>
    <property type="project" value="InterPro"/>
</dbReference>
<comment type="similarity">
    <text evidence="3 10">Belongs to the TOP6A family.</text>
</comment>
<dbReference type="GO" id="GO:0003918">
    <property type="term" value="F:DNA topoisomerase type II (double strand cut, ATP-hydrolyzing) activity"/>
    <property type="evidence" value="ECO:0007669"/>
    <property type="project" value="UniProtKB-UniRule"/>
</dbReference>
<keyword evidence="7 10" id="KW-0799">Topoisomerase</keyword>
<dbReference type="PROSITE" id="PS52041">
    <property type="entry name" value="TOPO_IIB"/>
    <property type="match status" value="1"/>
</dbReference>
<sequence>MATVNAIPEDRVREFINNLLTSVIDDLMTPNGRPSISLKKRLNKGQYRINAKNGALESVGRELLMTYSWPGKTVYEAWRFAISIRVLSLISKAMNENIVVSKRDLYYNDPVYFGSQRVVDTLVDDIAYTIGVDRSALHVNAAAKGLTAGDCLLKMTSQGWKDIGLGEDILIPPPGNIEDVDMLGIQWVLVVEKEVGMILETMCLGLPEKTVKAIFRRLVGTRYYVNSAAGKGVLITGKGYPDLSTRAFIRQLYDSKHQKLKSQTRQPEHFYILVDSDPDGMDIMSTYKYGSMAHAHENEKLNVPGIQWLGLRTSDVVAEADYQGDDPLIPLTARDRKKAVSMLKNNPAFAEDGPETEWRLELQQMLMLNLKVETEILYEREGGLEGWIHRHMKEQASS</sequence>
<dbReference type="EC" id="5.6.2.2" evidence="4"/>
<dbReference type="CDD" id="cd00223">
    <property type="entry name" value="TOPRIM_TopoIIB_SPO"/>
    <property type="match status" value="1"/>
</dbReference>
<accession>A0A232LY27</accession>
<evidence type="ECO:0000256" key="4">
    <source>
        <dbReference type="ARBA" id="ARBA00012895"/>
    </source>
</evidence>
<evidence type="ECO:0000256" key="7">
    <source>
        <dbReference type="ARBA" id="ARBA00023029"/>
    </source>
</evidence>
<evidence type="ECO:0000256" key="9">
    <source>
        <dbReference type="ARBA" id="ARBA00023235"/>
    </source>
</evidence>
<dbReference type="PANTHER" id="PTHR10848:SF0">
    <property type="entry name" value="MEIOTIC RECOMBINATION PROTEIN SPO11"/>
    <property type="match status" value="1"/>
</dbReference>
<keyword evidence="9 10" id="KW-0413">Isomerase</keyword>
<dbReference type="GO" id="GO:0000228">
    <property type="term" value="C:nuclear chromosome"/>
    <property type="evidence" value="ECO:0007669"/>
    <property type="project" value="TreeGrafter"/>
</dbReference>
<dbReference type="Gene3D" id="3.40.1360.10">
    <property type="match status" value="1"/>
</dbReference>
<dbReference type="Pfam" id="PF21180">
    <property type="entry name" value="TOP6A-Spo11_Toprim"/>
    <property type="match status" value="1"/>
</dbReference>
<reference evidence="13 14" key="1">
    <citation type="journal article" date="2015" name="Environ. Microbiol.">
        <title>Metagenome sequence of Elaphomyces granulatus from sporocarp tissue reveals Ascomycota ectomycorrhizal fingerprints of genome expansion and a Proteobacteria-rich microbiome.</title>
        <authorList>
            <person name="Quandt C.A."/>
            <person name="Kohler A."/>
            <person name="Hesse C.N."/>
            <person name="Sharpton T.J."/>
            <person name="Martin F."/>
            <person name="Spatafora J.W."/>
        </authorList>
    </citation>
    <scope>NUCLEOTIDE SEQUENCE [LARGE SCALE GENOMIC DNA]</scope>
    <source>
        <strain evidence="13 14">OSC145934</strain>
    </source>
</reference>
<comment type="cofactor">
    <cofactor evidence="2">
        <name>Mg(2+)</name>
        <dbReference type="ChEBI" id="CHEBI:18420"/>
    </cofactor>
</comment>
<name>A0A232LY27_9EURO</name>
<dbReference type="InterPro" id="IPR034136">
    <property type="entry name" value="TOPRIM_Topo6A/Spo11"/>
</dbReference>
<evidence type="ECO:0000256" key="1">
    <source>
        <dbReference type="ARBA" id="ARBA00000185"/>
    </source>
</evidence>
<proteinExistence type="inferred from homology"/>
<dbReference type="InterPro" id="IPR036078">
    <property type="entry name" value="Spo11/TopoVI_A_sf"/>
</dbReference>
<evidence type="ECO:0000256" key="6">
    <source>
        <dbReference type="ARBA" id="ARBA00022842"/>
    </source>
</evidence>
<dbReference type="GO" id="GO:0042138">
    <property type="term" value="P:meiotic DNA double-strand break formation"/>
    <property type="evidence" value="ECO:0007669"/>
    <property type="project" value="TreeGrafter"/>
</dbReference>
<keyword evidence="5" id="KW-0479">Metal-binding</keyword>
<dbReference type="InterPro" id="IPR036388">
    <property type="entry name" value="WH-like_DNA-bd_sf"/>
</dbReference>
<dbReference type="Proteomes" id="UP000243515">
    <property type="component" value="Unassembled WGS sequence"/>
</dbReference>
<evidence type="ECO:0000256" key="8">
    <source>
        <dbReference type="ARBA" id="ARBA00023125"/>
    </source>
</evidence>
<dbReference type="InterPro" id="IPR002815">
    <property type="entry name" value="Spo11/TopoVI_A"/>
</dbReference>
<dbReference type="Pfam" id="PF04406">
    <property type="entry name" value="TP6A_N"/>
    <property type="match status" value="1"/>
</dbReference>
<evidence type="ECO:0000256" key="5">
    <source>
        <dbReference type="ARBA" id="ARBA00022723"/>
    </source>
</evidence>
<dbReference type="PANTHER" id="PTHR10848">
    <property type="entry name" value="MEIOTIC RECOMBINATION PROTEIN SPO11"/>
    <property type="match status" value="1"/>
</dbReference>
<feature type="domain" description="Topoisomerase 6 subunit A/Spo11 TOPRIM" evidence="12">
    <location>
        <begin position="212"/>
        <end position="379"/>
    </location>
</feature>
<organism evidence="13 14">
    <name type="scientific">Elaphomyces granulatus</name>
    <dbReference type="NCBI Taxonomy" id="519963"/>
    <lineage>
        <taxon>Eukaryota</taxon>
        <taxon>Fungi</taxon>
        <taxon>Dikarya</taxon>
        <taxon>Ascomycota</taxon>
        <taxon>Pezizomycotina</taxon>
        <taxon>Eurotiomycetes</taxon>
        <taxon>Eurotiomycetidae</taxon>
        <taxon>Eurotiales</taxon>
        <taxon>Elaphomycetaceae</taxon>
        <taxon>Elaphomyces</taxon>
    </lineage>
</organism>
<evidence type="ECO:0000259" key="12">
    <source>
        <dbReference type="Pfam" id="PF21180"/>
    </source>
</evidence>
<feature type="active site" description="O-(5'-phospho-DNA)-tyrosine intermediate" evidence="10">
    <location>
        <position position="107"/>
    </location>
</feature>
<evidence type="ECO:0000256" key="2">
    <source>
        <dbReference type="ARBA" id="ARBA00001946"/>
    </source>
</evidence>
<dbReference type="OrthoDB" id="5377392at2759"/>
<gene>
    <name evidence="13" type="ORF">Egran_03164</name>
</gene>
<feature type="domain" description="Spo11/DNA topoisomerase VI subunit A N-terminal" evidence="11">
    <location>
        <begin position="78"/>
        <end position="139"/>
    </location>
</feature>
<dbReference type="AlphaFoldDB" id="A0A232LY27"/>
<evidence type="ECO:0000256" key="10">
    <source>
        <dbReference type="PROSITE-ProRule" id="PRU01385"/>
    </source>
</evidence>
<dbReference type="GO" id="GO:0046872">
    <property type="term" value="F:metal ion binding"/>
    <property type="evidence" value="ECO:0007669"/>
    <property type="project" value="UniProtKB-KW"/>
</dbReference>
<dbReference type="PRINTS" id="PR01550">
    <property type="entry name" value="TOP6AFAMILY"/>
</dbReference>
<dbReference type="EMBL" id="NPHW01003733">
    <property type="protein sequence ID" value="OXV09073.1"/>
    <property type="molecule type" value="Genomic_DNA"/>
</dbReference>
<keyword evidence="6" id="KW-0460">Magnesium</keyword>